<feature type="domain" description="Integrase catalytic" evidence="1">
    <location>
        <begin position="112"/>
        <end position="278"/>
    </location>
</feature>
<dbReference type="PROSITE" id="PS50994">
    <property type="entry name" value="INTEGRASE"/>
    <property type="match status" value="1"/>
</dbReference>
<keyword evidence="3" id="KW-1185">Reference proteome</keyword>
<dbReference type="PANTHER" id="PTHR42648:SF18">
    <property type="entry name" value="RETROTRANSPOSON, UNCLASSIFIED-LIKE PROTEIN"/>
    <property type="match status" value="1"/>
</dbReference>
<dbReference type="InterPro" id="IPR012337">
    <property type="entry name" value="RNaseH-like_sf"/>
</dbReference>
<dbReference type="PANTHER" id="PTHR42648">
    <property type="entry name" value="TRANSPOSASE, PUTATIVE-RELATED"/>
    <property type="match status" value="1"/>
</dbReference>
<reference evidence="2 3" key="1">
    <citation type="submission" date="2019-05" db="EMBL/GenBank/DDBJ databases">
        <title>Mikania micrantha, genome provides insights into the molecular mechanism of rapid growth.</title>
        <authorList>
            <person name="Liu B."/>
        </authorList>
    </citation>
    <scope>NUCLEOTIDE SEQUENCE [LARGE SCALE GENOMIC DNA]</scope>
    <source>
        <strain evidence="2">NLD-2019</strain>
        <tissue evidence="2">Leaf</tissue>
    </source>
</reference>
<evidence type="ECO:0000259" key="1">
    <source>
        <dbReference type="PROSITE" id="PS50994"/>
    </source>
</evidence>
<organism evidence="2 3">
    <name type="scientific">Mikania micrantha</name>
    <name type="common">bitter vine</name>
    <dbReference type="NCBI Taxonomy" id="192012"/>
    <lineage>
        <taxon>Eukaryota</taxon>
        <taxon>Viridiplantae</taxon>
        <taxon>Streptophyta</taxon>
        <taxon>Embryophyta</taxon>
        <taxon>Tracheophyta</taxon>
        <taxon>Spermatophyta</taxon>
        <taxon>Magnoliopsida</taxon>
        <taxon>eudicotyledons</taxon>
        <taxon>Gunneridae</taxon>
        <taxon>Pentapetalae</taxon>
        <taxon>asterids</taxon>
        <taxon>campanulids</taxon>
        <taxon>Asterales</taxon>
        <taxon>Asteraceae</taxon>
        <taxon>Asteroideae</taxon>
        <taxon>Heliantheae alliance</taxon>
        <taxon>Eupatorieae</taxon>
        <taxon>Mikania</taxon>
    </lineage>
</organism>
<dbReference type="InterPro" id="IPR057670">
    <property type="entry name" value="SH3_retrovirus"/>
</dbReference>
<dbReference type="InterPro" id="IPR001584">
    <property type="entry name" value="Integrase_cat-core"/>
</dbReference>
<dbReference type="Pfam" id="PF25597">
    <property type="entry name" value="SH3_retrovirus"/>
    <property type="match status" value="1"/>
</dbReference>
<dbReference type="InterPro" id="IPR025724">
    <property type="entry name" value="GAG-pre-integrase_dom"/>
</dbReference>
<dbReference type="GO" id="GO:0003676">
    <property type="term" value="F:nucleic acid binding"/>
    <property type="evidence" value="ECO:0007669"/>
    <property type="project" value="InterPro"/>
</dbReference>
<dbReference type="SUPFAM" id="SSF53098">
    <property type="entry name" value="Ribonuclease H-like"/>
    <property type="match status" value="1"/>
</dbReference>
<proteinExistence type="predicted"/>
<protein>
    <recommendedName>
        <fullName evidence="1">Integrase catalytic domain-containing protein</fullName>
    </recommendedName>
</protein>
<evidence type="ECO:0000313" key="3">
    <source>
        <dbReference type="Proteomes" id="UP000326396"/>
    </source>
</evidence>
<dbReference type="EMBL" id="SZYD01001046">
    <property type="protein sequence ID" value="KAD1131218.1"/>
    <property type="molecule type" value="Genomic_DNA"/>
</dbReference>
<dbReference type="Pfam" id="PF13976">
    <property type="entry name" value="gag_pre-integrs"/>
    <property type="match status" value="1"/>
</dbReference>
<evidence type="ECO:0000313" key="2">
    <source>
        <dbReference type="EMBL" id="KAD1131218.1"/>
    </source>
</evidence>
<accession>A0A5N6LFK2</accession>
<dbReference type="GO" id="GO:0015074">
    <property type="term" value="P:DNA integration"/>
    <property type="evidence" value="ECO:0007669"/>
    <property type="project" value="InterPro"/>
</dbReference>
<dbReference type="InterPro" id="IPR039537">
    <property type="entry name" value="Retrotran_Ty1/copia-like"/>
</dbReference>
<sequence>MVQKGYDIHFKKNGVCLIRNSQGILVGKVNMTENKMFPIHFQENMLSLNMAVSENSKLWHSRFGHVNYDSLTHMGKENIVKDLPVIRNIDSVCDSCVLGKHARKSFSKSTWRATKPLEMVHSDICGPMKTPTINGNRYVITFIDDFSRKNWLYFIKEKAEAFSYFKTFKIIAENQSGERIKGLRTDRGGEYCGNEFQNFLRENGILHQLTTSYTPQQNGVAERRNRSLLNLARSMLKHKNMPDDFWGEAVACAAYIINRTITKSLENMTPKEAWTGFKPSVWHFKVFGCIAYARIPNQRRTKLESKSEKCIFVGYSEQSKAFKLFNPDSQKVIISRDVVFDESKGWFEEINSADNRIFDTGIMGNAIPEEEPAKIAGNHSQTTEPGNIEEITEDSKGFKQKFKPSNAYQYIIIKGD</sequence>
<dbReference type="Gene3D" id="3.30.420.10">
    <property type="entry name" value="Ribonuclease H-like superfamily/Ribonuclease H"/>
    <property type="match status" value="1"/>
</dbReference>
<dbReference type="OrthoDB" id="6776856at2759"/>
<comment type="caution">
    <text evidence="2">The sequence shown here is derived from an EMBL/GenBank/DDBJ whole genome shotgun (WGS) entry which is preliminary data.</text>
</comment>
<dbReference type="AlphaFoldDB" id="A0A5N6LFK2"/>
<name>A0A5N6LFK2_9ASTR</name>
<dbReference type="Proteomes" id="UP000326396">
    <property type="component" value="Unassembled WGS sequence"/>
</dbReference>
<dbReference type="InterPro" id="IPR036397">
    <property type="entry name" value="RNaseH_sf"/>
</dbReference>
<dbReference type="Pfam" id="PF00665">
    <property type="entry name" value="rve"/>
    <property type="match status" value="1"/>
</dbReference>
<gene>
    <name evidence="2" type="ORF">E3N88_43246</name>
</gene>